<dbReference type="NCBIfam" id="TIGR02547">
    <property type="entry name" value="casA_cse1"/>
    <property type="match status" value="1"/>
</dbReference>
<organism evidence="2 3">
    <name type="scientific">Kitasatospora nipponensis</name>
    <dbReference type="NCBI Taxonomy" id="258049"/>
    <lineage>
        <taxon>Bacteria</taxon>
        <taxon>Bacillati</taxon>
        <taxon>Actinomycetota</taxon>
        <taxon>Actinomycetes</taxon>
        <taxon>Kitasatosporales</taxon>
        <taxon>Streptomycetaceae</taxon>
        <taxon>Kitasatospora</taxon>
    </lineage>
</organism>
<accession>A0ABN1VKG1</accession>
<proteinExistence type="predicted"/>
<dbReference type="CDD" id="cd09729">
    <property type="entry name" value="Cse1_I-E"/>
    <property type="match status" value="1"/>
</dbReference>
<dbReference type="RefSeq" id="WP_344437644.1">
    <property type="nucleotide sequence ID" value="NZ_BAAALF010000001.1"/>
</dbReference>
<dbReference type="EMBL" id="BAAALF010000001">
    <property type="protein sequence ID" value="GAA1215048.1"/>
    <property type="molecule type" value="Genomic_DNA"/>
</dbReference>
<name>A0ABN1VKG1_9ACTN</name>
<gene>
    <name evidence="2" type="ORF">GCM10009665_01060</name>
</gene>
<dbReference type="Pfam" id="PF09481">
    <property type="entry name" value="CRISPR_Cse1"/>
    <property type="match status" value="1"/>
</dbReference>
<feature type="region of interest" description="Disordered" evidence="1">
    <location>
        <begin position="1"/>
        <end position="20"/>
    </location>
</feature>
<dbReference type="Gene3D" id="1.10.132.100">
    <property type="match status" value="1"/>
</dbReference>
<dbReference type="InterPro" id="IPR013381">
    <property type="entry name" value="CRISPR-assoc_prot_Cse1"/>
</dbReference>
<evidence type="ECO:0000256" key="1">
    <source>
        <dbReference type="SAM" id="MobiDB-lite"/>
    </source>
</evidence>
<dbReference type="Proteomes" id="UP001500037">
    <property type="component" value="Unassembled WGS sequence"/>
</dbReference>
<feature type="region of interest" description="Disordered" evidence="1">
    <location>
        <begin position="551"/>
        <end position="578"/>
    </location>
</feature>
<evidence type="ECO:0000313" key="3">
    <source>
        <dbReference type="Proteomes" id="UP001500037"/>
    </source>
</evidence>
<reference evidence="2 3" key="1">
    <citation type="journal article" date="2019" name="Int. J. Syst. Evol. Microbiol.">
        <title>The Global Catalogue of Microorganisms (GCM) 10K type strain sequencing project: providing services to taxonomists for standard genome sequencing and annotation.</title>
        <authorList>
            <consortium name="The Broad Institute Genomics Platform"/>
            <consortium name="The Broad Institute Genome Sequencing Center for Infectious Disease"/>
            <person name="Wu L."/>
            <person name="Ma J."/>
        </authorList>
    </citation>
    <scope>NUCLEOTIDE SEQUENCE [LARGE SCALE GENOMIC DNA]</scope>
    <source>
        <strain evidence="2 3">JCM 13004</strain>
    </source>
</reference>
<feature type="region of interest" description="Disordered" evidence="1">
    <location>
        <begin position="227"/>
        <end position="250"/>
    </location>
</feature>
<protein>
    <recommendedName>
        <fullName evidence="4">CRISPR-associated Cse1 family protein</fullName>
    </recommendedName>
</protein>
<sequence>MTHDHKRTGPSGPPPFDLTERPWLPVQLLDGGERELSLREVFEEANTIRRLSGDVPTQDFALLRLLLAILHDVLNGPQDSDEWAELWHSSDPFAGVSDYLEQHRHRFDLCHPCTPFFQVPGLTTGKDGLFPLNRLVADVPNGDPFFTTRFPGVTRLSFAEAARWLVHAHAFDTSGIKTGVLGDPRATGGRAYPQGPSWAGNLGGVSIEGASLHESLLLNLVAPESPQHSDVPAWRRPPDGPGTGDLAHRPTGLRDLYTWQSRRVRLQADADGVFGALLTYGDPLTPRNRQQVEPMTGWRRSRAQEKKHGEQLIYMPREHDPERAAWRGLAALLGANDRTAATAGREPADFLQPMLVHWLGRLENDGLLPDGKLVRLRTYGTVYGTQQSVVDEIVSDEVAMDVVLLDESDRRLGTCAVDAVAHAEAAVEVLGALAHDLVVAGAANDKRRVQGDDKTVAEIARDQARDRAYGELDGHYRTWLAAIAPGDDPQELTAAWQRTARRETARLAEQLLAAAGELAWTGRMVKFKDGSERWVNTASAELRFRTRLNESLPHARRTATEADSGNSAPVSADRKAQA</sequence>
<comment type="caution">
    <text evidence="2">The sequence shown here is derived from an EMBL/GenBank/DDBJ whole genome shotgun (WGS) entry which is preliminary data.</text>
</comment>
<keyword evidence="3" id="KW-1185">Reference proteome</keyword>
<evidence type="ECO:0008006" key="4">
    <source>
        <dbReference type="Google" id="ProtNLM"/>
    </source>
</evidence>
<evidence type="ECO:0000313" key="2">
    <source>
        <dbReference type="EMBL" id="GAA1215048.1"/>
    </source>
</evidence>